<evidence type="ECO:0000313" key="3">
    <source>
        <dbReference type="Proteomes" id="UP000663828"/>
    </source>
</evidence>
<accession>A0A815HEU1</accession>
<dbReference type="Gene3D" id="3.80.10.10">
    <property type="entry name" value="Ribonuclease Inhibitor"/>
    <property type="match status" value="1"/>
</dbReference>
<protein>
    <recommendedName>
        <fullName evidence="5">F-box domain-containing protein</fullName>
    </recommendedName>
</protein>
<evidence type="ECO:0000313" key="1">
    <source>
        <dbReference type="EMBL" id="CAF1351452.1"/>
    </source>
</evidence>
<proteinExistence type="predicted"/>
<dbReference type="OrthoDB" id="10011075at2759"/>
<evidence type="ECO:0008006" key="5">
    <source>
        <dbReference type="Google" id="ProtNLM"/>
    </source>
</evidence>
<dbReference type="AlphaFoldDB" id="A0A815HEU1"/>
<name>A0A815HEU1_ADIRI</name>
<dbReference type="EMBL" id="CAJNOJ010000264">
    <property type="protein sequence ID" value="CAF1351452.1"/>
    <property type="molecule type" value="Genomic_DNA"/>
</dbReference>
<dbReference type="SUPFAM" id="SSF52047">
    <property type="entry name" value="RNI-like"/>
    <property type="match status" value="1"/>
</dbReference>
<dbReference type="Proteomes" id="UP000663828">
    <property type="component" value="Unassembled WGS sequence"/>
</dbReference>
<dbReference type="Proteomes" id="UP000663852">
    <property type="component" value="Unassembled WGS sequence"/>
</dbReference>
<keyword evidence="3" id="KW-1185">Reference proteome</keyword>
<dbReference type="EMBL" id="CAJNOR010007724">
    <property type="protein sequence ID" value="CAF1622218.1"/>
    <property type="molecule type" value="Genomic_DNA"/>
</dbReference>
<reference evidence="1" key="1">
    <citation type="submission" date="2021-02" db="EMBL/GenBank/DDBJ databases">
        <authorList>
            <person name="Nowell W R."/>
        </authorList>
    </citation>
    <scope>NUCLEOTIDE SEQUENCE</scope>
</reference>
<evidence type="ECO:0000313" key="4">
    <source>
        <dbReference type="Proteomes" id="UP000663852"/>
    </source>
</evidence>
<dbReference type="InterPro" id="IPR032675">
    <property type="entry name" value="LRR_dom_sf"/>
</dbReference>
<sequence length="549" mass="64644">MMENNQTVTKFEFLPNEIIIECFGYLNTLEIFSSFGQLNLRFDQLIGRVPLHPDFENASQTISERFCQKMLNDPEMKRYIHSLSISNSNPSIDIRSFYGKFSLSDFPCLQSLTLTKVESINMDKLTIMLSSMPSLTCFRVIGSEGYNNALISSLDHSRIQTLIISKLYGGLTFLSNFQSLTSFTINACSIHQVFSVLNNTSNLKYLQVNCLSNDIAEFYEKIRLSVDSLRHLVINETKLEFYHIQMILKHTPNLTHFTLFTYSLWNSGCAQRWEHVIHNDLPYLKVFKFCFQYFRTANEQYIEEDLKKFQSDFWCNVHGWLTEYILSYDRAMIYTVPYEFPTLQLPCPMERYRNTVVNERNTFNKVIVLKIDSDRLRRRTFDEENIPVWFPYLCNVKHLEVLHECQLHNPLVMLQILKEIRQISSLTIPATVLQKWWNNNELCQYLNQMIHKLCMKGTLQFSRPLDIMEQFCRLFSNVQHLTCTVDRSSYVLFISTHLRNLIYANFTSTRDDITHESLQNDILRLGMNVQFHVDPITLPRISILVYRNV</sequence>
<evidence type="ECO:0000313" key="2">
    <source>
        <dbReference type="EMBL" id="CAF1622218.1"/>
    </source>
</evidence>
<organism evidence="1 4">
    <name type="scientific">Adineta ricciae</name>
    <name type="common">Rotifer</name>
    <dbReference type="NCBI Taxonomy" id="249248"/>
    <lineage>
        <taxon>Eukaryota</taxon>
        <taxon>Metazoa</taxon>
        <taxon>Spiralia</taxon>
        <taxon>Gnathifera</taxon>
        <taxon>Rotifera</taxon>
        <taxon>Eurotatoria</taxon>
        <taxon>Bdelloidea</taxon>
        <taxon>Adinetida</taxon>
        <taxon>Adinetidae</taxon>
        <taxon>Adineta</taxon>
    </lineage>
</organism>
<comment type="caution">
    <text evidence="1">The sequence shown here is derived from an EMBL/GenBank/DDBJ whole genome shotgun (WGS) entry which is preliminary data.</text>
</comment>
<gene>
    <name evidence="1" type="ORF">EDS130_LOCUS33303</name>
    <name evidence="2" type="ORF">XAT740_LOCUS50398</name>
</gene>